<evidence type="ECO:0000313" key="1">
    <source>
        <dbReference type="EMBL" id="MEY8444381.1"/>
    </source>
</evidence>
<sequence length="91" mass="9748">MGVSRISSNSMVAQEAVSKLTRLDGAVLQNEKVEFTGSTVACMEAGQKLTNQMLNALGDFVGSVEKQANKITGLAQKIEHDDKADSQSWGF</sequence>
<dbReference type="RefSeq" id="WP_369948780.1">
    <property type="nucleotide sequence ID" value="NZ_JBCLSH010000044.1"/>
</dbReference>
<gene>
    <name evidence="1" type="ORF">AALA52_09090</name>
</gene>
<protein>
    <submittedName>
        <fullName evidence="1">TIGR04197 family type VII secretion effector</fullName>
    </submittedName>
</protein>
<dbReference type="EMBL" id="JBCLSH010000044">
    <property type="protein sequence ID" value="MEY8444381.1"/>
    <property type="molecule type" value="Genomic_DNA"/>
</dbReference>
<organism evidence="1 2">
    <name type="scientific">Lactococcus ileimucosae</name>
    <dbReference type="NCBI Taxonomy" id="2941329"/>
    <lineage>
        <taxon>Bacteria</taxon>
        <taxon>Bacillati</taxon>
        <taxon>Bacillota</taxon>
        <taxon>Bacilli</taxon>
        <taxon>Lactobacillales</taxon>
        <taxon>Streptococcaceae</taxon>
        <taxon>Lactococcus</taxon>
    </lineage>
</organism>
<reference evidence="1 2" key="1">
    <citation type="submission" date="2024-03" db="EMBL/GenBank/DDBJ databases">
        <title>Mouse gut bacterial collection (mGBC) of GemPharmatech.</title>
        <authorList>
            <person name="He Y."/>
            <person name="Dong L."/>
            <person name="Wu D."/>
            <person name="Gao X."/>
            <person name="Lin Z."/>
        </authorList>
    </citation>
    <scope>NUCLEOTIDE SEQUENCE [LARGE SCALE GENOMIC DNA]</scope>
    <source>
        <strain evidence="1 2">61-15</strain>
    </source>
</reference>
<comment type="caution">
    <text evidence="1">The sequence shown here is derived from an EMBL/GenBank/DDBJ whole genome shotgun (WGS) entry which is preliminary data.</text>
</comment>
<name>A0ABV4D4C0_9LACT</name>
<accession>A0ABV4D4C0</accession>
<keyword evidence="2" id="KW-1185">Reference proteome</keyword>
<proteinExistence type="predicted"/>
<evidence type="ECO:0000313" key="2">
    <source>
        <dbReference type="Proteomes" id="UP001565283"/>
    </source>
</evidence>
<dbReference type="Proteomes" id="UP001565283">
    <property type="component" value="Unassembled WGS sequence"/>
</dbReference>